<reference evidence="2" key="1">
    <citation type="submission" date="2025-08" db="UniProtKB">
        <authorList>
            <consortium name="RefSeq"/>
        </authorList>
    </citation>
    <scope>IDENTIFICATION</scope>
    <source>
        <tissue evidence="2">Young leaves</tissue>
    </source>
</reference>
<dbReference type="OrthoDB" id="1722905at2759"/>
<evidence type="ECO:0000313" key="2">
    <source>
        <dbReference type="RefSeq" id="XP_026657599.1"/>
    </source>
</evidence>
<keyword evidence="1" id="KW-1185">Reference proteome</keyword>
<dbReference type="KEGG" id="pda:113461716"/>
<dbReference type="RefSeq" id="XP_026657599.1">
    <property type="nucleotide sequence ID" value="XM_026801798.2"/>
</dbReference>
<accession>A0A8B8J0I2</accession>
<dbReference type="Proteomes" id="UP000228380">
    <property type="component" value="Unplaced"/>
</dbReference>
<dbReference type="AlphaFoldDB" id="A0A8B8J0I2"/>
<sequence length="82" mass="8810">MGFDGDGDGGEGDGMSSVRDVSINGLTMKTAEVEAKLDEGNIQDAESSLREGLSLNYEYRGTKFGHLRGKFIPNILSVIVDK</sequence>
<organism evidence="1 2">
    <name type="scientific">Phoenix dactylifera</name>
    <name type="common">Date palm</name>
    <dbReference type="NCBI Taxonomy" id="42345"/>
    <lineage>
        <taxon>Eukaryota</taxon>
        <taxon>Viridiplantae</taxon>
        <taxon>Streptophyta</taxon>
        <taxon>Embryophyta</taxon>
        <taxon>Tracheophyta</taxon>
        <taxon>Spermatophyta</taxon>
        <taxon>Magnoliopsida</taxon>
        <taxon>Liliopsida</taxon>
        <taxon>Arecaceae</taxon>
        <taxon>Coryphoideae</taxon>
        <taxon>Phoeniceae</taxon>
        <taxon>Phoenix</taxon>
    </lineage>
</organism>
<proteinExistence type="predicted"/>
<dbReference type="GeneID" id="113461716"/>
<evidence type="ECO:0000313" key="1">
    <source>
        <dbReference type="Proteomes" id="UP000228380"/>
    </source>
</evidence>
<protein>
    <submittedName>
        <fullName evidence="2">Protein NPG1-like</fullName>
    </submittedName>
</protein>
<name>A0A8B8J0I2_PHODC</name>
<gene>
    <name evidence="2" type="primary">LOC113461716</name>
</gene>